<dbReference type="OrthoDB" id="291892at2"/>
<evidence type="ECO:0000313" key="3">
    <source>
        <dbReference type="EMBL" id="PZX05958.1"/>
    </source>
</evidence>
<name>A0A2W7MHE2_9BACI</name>
<dbReference type="NCBIfam" id="NF037970">
    <property type="entry name" value="vanZ_1"/>
    <property type="match status" value="1"/>
</dbReference>
<sequence>MKKILILLALVTILFISSGQTYEQQSLISTLQNMFPDKPFESLLALLKIPYWGHTISVEERGYYQFVEFLLRKAAHFFLFGFVALAFYAVLPKWRGRWFIALVWTFILATVDEYHQSVTGGRTPSGQDVFLDMCGAVVFLSALVFMKRIFGRRSE</sequence>
<accession>A0A2W7MHE2</accession>
<keyword evidence="4" id="KW-1185">Reference proteome</keyword>
<organism evidence="3 4">
    <name type="scientific">Psychrobacillus insolitus</name>
    <dbReference type="NCBI Taxonomy" id="1461"/>
    <lineage>
        <taxon>Bacteria</taxon>
        <taxon>Bacillati</taxon>
        <taxon>Bacillota</taxon>
        <taxon>Bacilli</taxon>
        <taxon>Bacillales</taxon>
        <taxon>Bacillaceae</taxon>
        <taxon>Psychrobacillus</taxon>
    </lineage>
</organism>
<keyword evidence="1" id="KW-1133">Transmembrane helix</keyword>
<evidence type="ECO:0000259" key="2">
    <source>
        <dbReference type="Pfam" id="PF04892"/>
    </source>
</evidence>
<dbReference type="RefSeq" id="WP_111439418.1">
    <property type="nucleotide sequence ID" value="NZ_QKZI01000002.1"/>
</dbReference>
<feature type="transmembrane region" description="Helical" evidence="1">
    <location>
        <begin position="74"/>
        <end position="91"/>
    </location>
</feature>
<dbReference type="EMBL" id="QKZI01000002">
    <property type="protein sequence ID" value="PZX05958.1"/>
    <property type="molecule type" value="Genomic_DNA"/>
</dbReference>
<evidence type="ECO:0000256" key="1">
    <source>
        <dbReference type="SAM" id="Phobius"/>
    </source>
</evidence>
<feature type="transmembrane region" description="Helical" evidence="1">
    <location>
        <begin position="129"/>
        <end position="146"/>
    </location>
</feature>
<dbReference type="Proteomes" id="UP000248646">
    <property type="component" value="Unassembled WGS sequence"/>
</dbReference>
<keyword evidence="1" id="KW-0472">Membrane</keyword>
<dbReference type="Pfam" id="PF04892">
    <property type="entry name" value="VanZ"/>
    <property type="match status" value="1"/>
</dbReference>
<dbReference type="InterPro" id="IPR006976">
    <property type="entry name" value="VanZ-like"/>
</dbReference>
<keyword evidence="1" id="KW-0812">Transmembrane</keyword>
<gene>
    <name evidence="3" type="ORF">C7437_102425</name>
</gene>
<feature type="domain" description="VanZ-like" evidence="2">
    <location>
        <begin position="4"/>
        <end position="141"/>
    </location>
</feature>
<reference evidence="3 4" key="1">
    <citation type="submission" date="2018-06" db="EMBL/GenBank/DDBJ databases">
        <title>Genomic Encyclopedia of Type Strains, Phase IV (KMG-IV): sequencing the most valuable type-strain genomes for metagenomic binning, comparative biology and taxonomic classification.</title>
        <authorList>
            <person name="Goeker M."/>
        </authorList>
    </citation>
    <scope>NUCLEOTIDE SEQUENCE [LARGE SCALE GENOMIC DNA]</scope>
    <source>
        <strain evidence="3 4">DSM 5</strain>
    </source>
</reference>
<comment type="caution">
    <text evidence="3">The sequence shown here is derived from an EMBL/GenBank/DDBJ whole genome shotgun (WGS) entry which is preliminary data.</text>
</comment>
<feature type="transmembrane region" description="Helical" evidence="1">
    <location>
        <begin position="98"/>
        <end position="117"/>
    </location>
</feature>
<evidence type="ECO:0000313" key="4">
    <source>
        <dbReference type="Proteomes" id="UP000248646"/>
    </source>
</evidence>
<proteinExistence type="predicted"/>
<dbReference type="PIRSF" id="PIRSF019083">
    <property type="entry name" value="UCP019083_VanZ"/>
    <property type="match status" value="1"/>
</dbReference>
<protein>
    <submittedName>
        <fullName evidence="3">VanZ like protein</fullName>
    </submittedName>
</protein>
<dbReference type="AlphaFoldDB" id="A0A2W7MHE2"/>
<dbReference type="InterPro" id="IPR016747">
    <property type="entry name" value="Phosphotransbutyrylase"/>
</dbReference>